<keyword evidence="7" id="KW-1185">Reference proteome</keyword>
<dbReference type="PANTHER" id="PTHR31357">
    <property type="entry name" value="SERPENTINE RECEPTOR CLASS ALPHA-10"/>
    <property type="match status" value="1"/>
</dbReference>
<dbReference type="GO" id="GO:0004984">
    <property type="term" value="F:olfactory receptor activity"/>
    <property type="evidence" value="ECO:0007669"/>
    <property type="project" value="TreeGrafter"/>
</dbReference>
<keyword evidence="3 5" id="KW-1133">Transmembrane helix</keyword>
<name>A0A8S1EB29_9PELO</name>
<evidence type="ECO:0000256" key="3">
    <source>
        <dbReference type="ARBA" id="ARBA00022989"/>
    </source>
</evidence>
<dbReference type="OrthoDB" id="5813133at2759"/>
<gene>
    <name evidence="6" type="ORF">CBOVIS_LOCUS2008</name>
</gene>
<proteinExistence type="predicted"/>
<dbReference type="EMBL" id="CADEPM010000001">
    <property type="protein sequence ID" value="CAB3398768.1"/>
    <property type="molecule type" value="Genomic_DNA"/>
</dbReference>
<feature type="transmembrane region" description="Helical" evidence="5">
    <location>
        <begin position="172"/>
        <end position="191"/>
    </location>
</feature>
<feature type="transmembrane region" description="Helical" evidence="5">
    <location>
        <begin position="211"/>
        <end position="236"/>
    </location>
</feature>
<feature type="transmembrane region" description="Helical" evidence="5">
    <location>
        <begin position="82"/>
        <end position="103"/>
    </location>
</feature>
<dbReference type="GO" id="GO:0004930">
    <property type="term" value="F:G protein-coupled receptor activity"/>
    <property type="evidence" value="ECO:0007669"/>
    <property type="project" value="InterPro"/>
</dbReference>
<dbReference type="InterPro" id="IPR000344">
    <property type="entry name" value="7TM_GPCR_serpentine_rcpt_Sra"/>
</dbReference>
<dbReference type="GO" id="GO:0016020">
    <property type="term" value="C:membrane"/>
    <property type="evidence" value="ECO:0007669"/>
    <property type="project" value="UniProtKB-SubCell"/>
</dbReference>
<comment type="subcellular location">
    <subcellularLocation>
        <location evidence="1">Membrane</location>
        <topology evidence="1">Multi-pass membrane protein</topology>
    </subcellularLocation>
</comment>
<reference evidence="6 7" key="1">
    <citation type="submission" date="2020-04" db="EMBL/GenBank/DDBJ databases">
        <authorList>
            <person name="Laetsch R D."/>
            <person name="Stevens L."/>
            <person name="Kumar S."/>
            <person name="Blaxter L. M."/>
        </authorList>
    </citation>
    <scope>NUCLEOTIDE SEQUENCE [LARGE SCALE GENOMIC DNA]</scope>
</reference>
<dbReference type="AlphaFoldDB" id="A0A8S1EB29"/>
<evidence type="ECO:0000313" key="6">
    <source>
        <dbReference type="EMBL" id="CAB3398768.1"/>
    </source>
</evidence>
<keyword evidence="2 5" id="KW-0812">Transmembrane</keyword>
<evidence type="ECO:0000256" key="2">
    <source>
        <dbReference type="ARBA" id="ARBA00022692"/>
    </source>
</evidence>
<sequence>MDDDEMALCTVTPSIFAECFNDTISTPGTCYEDSCCMSVEMATSWHYRLSQSLHIVFSVAGILTAIAYLTKYSRKHILPFNIRVLITIILILIIIHSFDMAILHMHHIHKSFDAANFRSPCSIRNRVGFCAPFRYTYSFCILTLAICQYTIYAERIVSILWRHYQRHYRRLLVGLLVHMFALSIGLIVWVYRNENSDAYLLSCLNVPLESMMDLTLVTAILFPINVFCLLLSIFLFRSFRSQQKLSRFDVKKHFKASVDVDSCEFLWRTTATQAIFIIAYPILSITMRYFYEYTPRPIHVTWATSSYVFSVYSFAVPSVMLHYVRNYQLNRRERIWNHVKLKSVGVEGADNYFNSLKNQWGG</sequence>
<comment type="caution">
    <text evidence="6">The sequence shown here is derived from an EMBL/GenBank/DDBJ whole genome shotgun (WGS) entry which is preliminary data.</text>
</comment>
<keyword evidence="4 5" id="KW-0472">Membrane</keyword>
<evidence type="ECO:0000256" key="1">
    <source>
        <dbReference type="ARBA" id="ARBA00004141"/>
    </source>
</evidence>
<evidence type="ECO:0000256" key="4">
    <source>
        <dbReference type="ARBA" id="ARBA00023136"/>
    </source>
</evidence>
<dbReference type="Proteomes" id="UP000494206">
    <property type="component" value="Unassembled WGS sequence"/>
</dbReference>
<protein>
    <submittedName>
        <fullName evidence="6">Uncharacterized protein</fullName>
    </submittedName>
</protein>
<evidence type="ECO:0000313" key="7">
    <source>
        <dbReference type="Proteomes" id="UP000494206"/>
    </source>
</evidence>
<dbReference type="PANTHER" id="PTHR31357:SF6">
    <property type="entry name" value="G_PROTEIN_RECEP_F1_2 DOMAIN-CONTAINING PROTEIN"/>
    <property type="match status" value="1"/>
</dbReference>
<feature type="transmembrane region" description="Helical" evidence="5">
    <location>
        <begin position="51"/>
        <end position="70"/>
    </location>
</feature>
<feature type="transmembrane region" description="Helical" evidence="5">
    <location>
        <begin position="303"/>
        <end position="324"/>
    </location>
</feature>
<dbReference type="Pfam" id="PF02117">
    <property type="entry name" value="7TM_GPCR_Sra"/>
    <property type="match status" value="1"/>
</dbReference>
<feature type="transmembrane region" description="Helical" evidence="5">
    <location>
        <begin position="135"/>
        <end position="152"/>
    </location>
</feature>
<dbReference type="InterPro" id="IPR051080">
    <property type="entry name" value="Nematode_rcpt-like_serp_alpha"/>
</dbReference>
<organism evidence="6 7">
    <name type="scientific">Caenorhabditis bovis</name>
    <dbReference type="NCBI Taxonomy" id="2654633"/>
    <lineage>
        <taxon>Eukaryota</taxon>
        <taxon>Metazoa</taxon>
        <taxon>Ecdysozoa</taxon>
        <taxon>Nematoda</taxon>
        <taxon>Chromadorea</taxon>
        <taxon>Rhabditida</taxon>
        <taxon>Rhabditina</taxon>
        <taxon>Rhabditomorpha</taxon>
        <taxon>Rhabditoidea</taxon>
        <taxon>Rhabditidae</taxon>
        <taxon>Peloderinae</taxon>
        <taxon>Caenorhabditis</taxon>
    </lineage>
</organism>
<evidence type="ECO:0000256" key="5">
    <source>
        <dbReference type="SAM" id="Phobius"/>
    </source>
</evidence>
<feature type="transmembrane region" description="Helical" evidence="5">
    <location>
        <begin position="274"/>
        <end position="291"/>
    </location>
</feature>
<accession>A0A8S1EB29</accession>